<protein>
    <submittedName>
        <fullName evidence="1">Uncharacterized protein</fullName>
    </submittedName>
</protein>
<evidence type="ECO:0000313" key="2">
    <source>
        <dbReference type="EMBL" id="MFH5232915.1"/>
    </source>
</evidence>
<accession>A0ABW7JXS1</accession>
<evidence type="ECO:0000313" key="1">
    <source>
        <dbReference type="EMBL" id="MFH5211735.1"/>
    </source>
</evidence>
<comment type="caution">
    <text evidence="1">The sequence shown here is derived from an EMBL/GenBank/DDBJ whole genome shotgun (WGS) entry which is preliminary data.</text>
</comment>
<dbReference type="RefSeq" id="WP_395118457.1">
    <property type="nucleotide sequence ID" value="NZ_JBIMSN010000170.1"/>
</dbReference>
<dbReference type="Proteomes" id="UP001609175">
    <property type="component" value="Unassembled WGS sequence"/>
</dbReference>
<evidence type="ECO:0000313" key="3">
    <source>
        <dbReference type="Proteomes" id="UP001609175"/>
    </source>
</evidence>
<keyword evidence="4" id="KW-1185">Reference proteome</keyword>
<organism evidence="1 3">
    <name type="scientific">Antrihabitans spumae</name>
    <dbReference type="NCBI Taxonomy" id="3373370"/>
    <lineage>
        <taxon>Bacteria</taxon>
        <taxon>Bacillati</taxon>
        <taxon>Actinomycetota</taxon>
        <taxon>Actinomycetes</taxon>
        <taxon>Mycobacteriales</taxon>
        <taxon>Nocardiaceae</taxon>
        <taxon>Antrihabitans</taxon>
    </lineage>
</organism>
<gene>
    <name evidence="1" type="ORF">ACHIPZ_26560</name>
    <name evidence="2" type="ORF">ACHIRB_30770</name>
</gene>
<dbReference type="Proteomes" id="UP001609219">
    <property type="component" value="Unassembled WGS sequence"/>
</dbReference>
<dbReference type="EMBL" id="JBIMSN010000170">
    <property type="protein sequence ID" value="MFH5232915.1"/>
    <property type="molecule type" value="Genomic_DNA"/>
</dbReference>
<evidence type="ECO:0000313" key="4">
    <source>
        <dbReference type="Proteomes" id="UP001609219"/>
    </source>
</evidence>
<dbReference type="EMBL" id="JBIMSO010000135">
    <property type="protein sequence ID" value="MFH5211735.1"/>
    <property type="molecule type" value="Genomic_DNA"/>
</dbReference>
<sequence length="54" mass="5810">MIQVGELVKIHHEGSSVFAVQELREDGRALVEAVDDVAGRYPFTVNTSALVPAS</sequence>
<reference evidence="3 4" key="1">
    <citation type="submission" date="2024-10" db="EMBL/GenBank/DDBJ databases">
        <authorList>
            <person name="Riesco R."/>
        </authorList>
    </citation>
    <scope>NUCLEOTIDE SEQUENCE [LARGE SCALE GENOMIC DNA]</scope>
    <source>
        <strain evidence="1 3">NCIMB 15449</strain>
        <strain evidence="2 4">NCIMB 15450</strain>
    </source>
</reference>
<name>A0ABW7JXS1_9NOCA</name>
<proteinExistence type="predicted"/>